<dbReference type="PROSITE" id="PS50072">
    <property type="entry name" value="CSA_PPIASE_2"/>
    <property type="match status" value="1"/>
</dbReference>
<evidence type="ECO:0000313" key="5">
    <source>
        <dbReference type="Proteomes" id="UP000001876"/>
    </source>
</evidence>
<dbReference type="GO" id="GO:0005737">
    <property type="term" value="C:cytoplasm"/>
    <property type="evidence" value="ECO:0007669"/>
    <property type="project" value="TreeGrafter"/>
</dbReference>
<dbReference type="Gene3D" id="2.40.100.10">
    <property type="entry name" value="Cyclophilin-like"/>
    <property type="match status" value="1"/>
</dbReference>
<dbReference type="SUPFAM" id="SSF50891">
    <property type="entry name" value="Cyclophilin-like"/>
    <property type="match status" value="1"/>
</dbReference>
<keyword evidence="4" id="KW-0282">Flagellum</keyword>
<evidence type="ECO:0000256" key="1">
    <source>
        <dbReference type="ARBA" id="ARBA00007365"/>
    </source>
</evidence>
<dbReference type="InterPro" id="IPR002130">
    <property type="entry name" value="Cyclophilin-type_PPIase_dom"/>
</dbReference>
<keyword evidence="4" id="KW-0966">Cell projection</keyword>
<reference evidence="4 5" key="1">
    <citation type="journal article" date="2009" name="Science">
        <title>Green evolution and dynamic adaptations revealed by genomes of the marine picoeukaryotes Micromonas.</title>
        <authorList>
            <person name="Worden A.Z."/>
            <person name="Lee J.H."/>
            <person name="Mock T."/>
            <person name="Rouze P."/>
            <person name="Simmons M.P."/>
            <person name="Aerts A.L."/>
            <person name="Allen A.E."/>
            <person name="Cuvelier M.L."/>
            <person name="Derelle E."/>
            <person name="Everett M.V."/>
            <person name="Foulon E."/>
            <person name="Grimwood J."/>
            <person name="Gundlach H."/>
            <person name="Henrissat B."/>
            <person name="Napoli C."/>
            <person name="McDonald S.M."/>
            <person name="Parker M.S."/>
            <person name="Rombauts S."/>
            <person name="Salamov A."/>
            <person name="Von Dassow P."/>
            <person name="Badger J.H."/>
            <person name="Coutinho P.M."/>
            <person name="Demir E."/>
            <person name="Dubchak I."/>
            <person name="Gentemann C."/>
            <person name="Eikrem W."/>
            <person name="Gready J.E."/>
            <person name="John U."/>
            <person name="Lanier W."/>
            <person name="Lindquist E.A."/>
            <person name="Lucas S."/>
            <person name="Mayer K.F."/>
            <person name="Moreau H."/>
            <person name="Not F."/>
            <person name="Otillar R."/>
            <person name="Panaud O."/>
            <person name="Pangilinan J."/>
            <person name="Paulsen I."/>
            <person name="Piegu B."/>
            <person name="Poliakov A."/>
            <person name="Robbens S."/>
            <person name="Schmutz J."/>
            <person name="Toulza E."/>
            <person name="Wyss T."/>
            <person name="Zelensky A."/>
            <person name="Zhou K."/>
            <person name="Armbrust E.V."/>
            <person name="Bhattacharya D."/>
            <person name="Goodenough U.W."/>
            <person name="Van de Peer Y."/>
            <person name="Grigoriev I.V."/>
        </authorList>
    </citation>
    <scope>NUCLEOTIDE SEQUENCE [LARGE SCALE GENOMIC DNA]</scope>
    <source>
        <strain evidence="4 5">CCMP1545</strain>
    </source>
</reference>
<gene>
    <name evidence="4" type="primary">RSP5</name>
    <name evidence="4" type="ORF">MICPUCDRAFT_41216</name>
</gene>
<dbReference type="eggNOG" id="KOG0879">
    <property type="taxonomic scope" value="Eukaryota"/>
</dbReference>
<dbReference type="InterPro" id="IPR029000">
    <property type="entry name" value="Cyclophilin-like_dom_sf"/>
</dbReference>
<name>C1MZ38_MICPC</name>
<dbReference type="OrthoDB" id="408413at2759"/>
<dbReference type="GeneID" id="9686587"/>
<accession>C1MZ38</accession>
<keyword evidence="2" id="KW-0697">Rotamase</keyword>
<dbReference type="STRING" id="564608.C1MZ38"/>
<comment type="function">
    <text evidence="2">PPIases accelerate the folding of proteins. It catalyzes the cis-trans isomerization of proline imidic peptide bonds in oligopeptides.</text>
</comment>
<dbReference type="PRINTS" id="PR00153">
    <property type="entry name" value="CSAPPISMRASE"/>
</dbReference>
<dbReference type="EMBL" id="GG663743">
    <property type="protein sequence ID" value="EEH54540.1"/>
    <property type="molecule type" value="Genomic_DNA"/>
</dbReference>
<keyword evidence="4" id="KW-0969">Cilium</keyword>
<dbReference type="PANTHER" id="PTHR11071:SF561">
    <property type="entry name" value="PEPTIDYL-PROLYL CIS-TRANS ISOMERASE D-RELATED"/>
    <property type="match status" value="1"/>
</dbReference>
<dbReference type="EC" id="5.2.1.8" evidence="2"/>
<keyword evidence="5" id="KW-1185">Reference proteome</keyword>
<keyword evidence="2 4" id="KW-0413">Isomerase</keyword>
<organism evidence="5">
    <name type="scientific">Micromonas pusilla (strain CCMP1545)</name>
    <name type="common">Picoplanktonic green alga</name>
    <dbReference type="NCBI Taxonomy" id="564608"/>
    <lineage>
        <taxon>Eukaryota</taxon>
        <taxon>Viridiplantae</taxon>
        <taxon>Chlorophyta</taxon>
        <taxon>Mamiellophyceae</taxon>
        <taxon>Mamiellales</taxon>
        <taxon>Mamiellaceae</taxon>
        <taxon>Micromonas</taxon>
    </lineage>
</organism>
<dbReference type="AlphaFoldDB" id="C1MZ38"/>
<dbReference type="OMA" id="REFCEME"/>
<feature type="domain" description="PPIase cyclophilin-type" evidence="3">
    <location>
        <begin position="46"/>
        <end position="197"/>
    </location>
</feature>
<dbReference type="PANTHER" id="PTHR11071">
    <property type="entry name" value="PEPTIDYL-PROLYL CIS-TRANS ISOMERASE"/>
    <property type="match status" value="1"/>
</dbReference>
<comment type="similarity">
    <text evidence="1 2">Belongs to the cyclophilin-type PPIase family.</text>
</comment>
<dbReference type="Pfam" id="PF00160">
    <property type="entry name" value="Pro_isomerase"/>
    <property type="match status" value="1"/>
</dbReference>
<sequence>MHMRGYMEKSGREFCEMEILIDEEEGAGDDDEEDDGKAKASARSEGKLVFELFTDVAPKTCENFKAFVLGGDERVGGRGYEGTPVSRTVRDGWIQAGDVMNKWGSGKISVYGETFPDEVLKVRHDKVGILSMVRMEKRDRNGCQFFVAQCPLPFLDGQRVAFGRLIDGWRVMKVLNKLDAYHTYRPRRGVTIGKCAMITAPGPAEVQKEE</sequence>
<dbReference type="GO" id="GO:0003755">
    <property type="term" value="F:peptidyl-prolyl cis-trans isomerase activity"/>
    <property type="evidence" value="ECO:0007669"/>
    <property type="project" value="UniProtKB-UniRule"/>
</dbReference>
<evidence type="ECO:0000259" key="3">
    <source>
        <dbReference type="PROSITE" id="PS50072"/>
    </source>
</evidence>
<comment type="catalytic activity">
    <reaction evidence="2">
        <text>[protein]-peptidylproline (omega=180) = [protein]-peptidylproline (omega=0)</text>
        <dbReference type="Rhea" id="RHEA:16237"/>
        <dbReference type="Rhea" id="RHEA-COMP:10747"/>
        <dbReference type="Rhea" id="RHEA-COMP:10748"/>
        <dbReference type="ChEBI" id="CHEBI:83833"/>
        <dbReference type="ChEBI" id="CHEBI:83834"/>
        <dbReference type="EC" id="5.2.1.8"/>
    </reaction>
</comment>
<proteinExistence type="inferred from homology"/>
<dbReference type="RefSeq" id="XP_003060890.1">
    <property type="nucleotide sequence ID" value="XM_003060844.1"/>
</dbReference>
<dbReference type="Proteomes" id="UP000001876">
    <property type="component" value="Unassembled WGS sequence"/>
</dbReference>
<evidence type="ECO:0000256" key="2">
    <source>
        <dbReference type="RuleBase" id="RU363019"/>
    </source>
</evidence>
<evidence type="ECO:0000313" key="4">
    <source>
        <dbReference type="EMBL" id="EEH54540.1"/>
    </source>
</evidence>
<protein>
    <recommendedName>
        <fullName evidence="2">Peptidyl-prolyl cis-trans isomerase</fullName>
        <shortName evidence="2">PPIase</shortName>
        <ecNumber evidence="2">5.2.1.8</ecNumber>
    </recommendedName>
</protein>
<dbReference type="KEGG" id="mpp:MICPUCDRAFT_41216"/>